<comment type="caution">
    <text evidence="2">The sequence shown here is derived from an EMBL/GenBank/DDBJ whole genome shotgun (WGS) entry which is preliminary data.</text>
</comment>
<dbReference type="AlphaFoldDB" id="A0A4Y2ACW8"/>
<feature type="region of interest" description="Disordered" evidence="1">
    <location>
        <begin position="40"/>
        <end position="59"/>
    </location>
</feature>
<organism evidence="2 3">
    <name type="scientific">Araneus ventricosus</name>
    <name type="common">Orbweaver spider</name>
    <name type="synonym">Epeira ventricosa</name>
    <dbReference type="NCBI Taxonomy" id="182803"/>
    <lineage>
        <taxon>Eukaryota</taxon>
        <taxon>Metazoa</taxon>
        <taxon>Ecdysozoa</taxon>
        <taxon>Arthropoda</taxon>
        <taxon>Chelicerata</taxon>
        <taxon>Arachnida</taxon>
        <taxon>Araneae</taxon>
        <taxon>Araneomorphae</taxon>
        <taxon>Entelegynae</taxon>
        <taxon>Araneoidea</taxon>
        <taxon>Araneidae</taxon>
        <taxon>Araneus</taxon>
    </lineage>
</organism>
<evidence type="ECO:0000313" key="3">
    <source>
        <dbReference type="Proteomes" id="UP000499080"/>
    </source>
</evidence>
<keyword evidence="3" id="KW-1185">Reference proteome</keyword>
<protein>
    <submittedName>
        <fullName evidence="2">Uncharacterized protein</fullName>
    </submittedName>
</protein>
<dbReference type="Proteomes" id="UP000499080">
    <property type="component" value="Unassembled WGS sequence"/>
</dbReference>
<proteinExistence type="predicted"/>
<sequence>MFDKNSVDQLPKVFGYSEYLRSVPHFCEIEKSRFAKTTHACGSPSLTSQQQKDSDLPGVIKRTVPCSPSPRAPKDPGSTLRACFSEEASTSEGFPSLASLHTDTSLDV</sequence>
<evidence type="ECO:0000256" key="1">
    <source>
        <dbReference type="SAM" id="MobiDB-lite"/>
    </source>
</evidence>
<evidence type="ECO:0000313" key="2">
    <source>
        <dbReference type="EMBL" id="GBL77530.1"/>
    </source>
</evidence>
<reference evidence="2 3" key="1">
    <citation type="journal article" date="2019" name="Sci. Rep.">
        <title>Orb-weaving spider Araneus ventricosus genome elucidates the spidroin gene catalogue.</title>
        <authorList>
            <person name="Kono N."/>
            <person name="Nakamura H."/>
            <person name="Ohtoshi R."/>
            <person name="Moran D.A.P."/>
            <person name="Shinohara A."/>
            <person name="Yoshida Y."/>
            <person name="Fujiwara M."/>
            <person name="Mori M."/>
            <person name="Tomita M."/>
            <person name="Arakawa K."/>
        </authorList>
    </citation>
    <scope>NUCLEOTIDE SEQUENCE [LARGE SCALE GENOMIC DNA]</scope>
</reference>
<dbReference type="EMBL" id="BGPR01000012">
    <property type="protein sequence ID" value="GBL77530.1"/>
    <property type="molecule type" value="Genomic_DNA"/>
</dbReference>
<name>A0A4Y2ACW8_ARAVE</name>
<feature type="compositionally biased region" description="Polar residues" evidence="1">
    <location>
        <begin position="87"/>
        <end position="108"/>
    </location>
</feature>
<gene>
    <name evidence="2" type="ORF">AVEN_41907_1</name>
</gene>
<accession>A0A4Y2ACW8</accession>
<feature type="region of interest" description="Disordered" evidence="1">
    <location>
        <begin position="86"/>
        <end position="108"/>
    </location>
</feature>